<keyword evidence="1" id="KW-0732">Signal</keyword>
<dbReference type="InterPro" id="IPR027994">
    <property type="entry name" value="WxL_dom"/>
</dbReference>
<dbReference type="Pfam" id="PF13731">
    <property type="entry name" value="WxL"/>
    <property type="match status" value="1"/>
</dbReference>
<evidence type="ECO:0000313" key="3">
    <source>
        <dbReference type="EMBL" id="EOH97026.1"/>
    </source>
</evidence>
<reference evidence="3 5" key="1">
    <citation type="submission" date="2013-02" db="EMBL/GenBank/DDBJ databases">
        <title>The Genome Sequence of Enterococcus moraviensis BAA-383.</title>
        <authorList>
            <consortium name="The Broad Institute Genome Sequencing Platform"/>
            <consortium name="The Broad Institute Genome Sequencing Center for Infectious Disease"/>
            <person name="Earl A.M."/>
            <person name="Gilmore M.S."/>
            <person name="Lebreton F."/>
            <person name="Walker B."/>
            <person name="Young S.K."/>
            <person name="Zeng Q."/>
            <person name="Gargeya S."/>
            <person name="Fitzgerald M."/>
            <person name="Haas B."/>
            <person name="Abouelleil A."/>
            <person name="Alvarado L."/>
            <person name="Arachchi H.M."/>
            <person name="Berlin A.M."/>
            <person name="Chapman S.B."/>
            <person name="Dewar J."/>
            <person name="Goldberg J."/>
            <person name="Griggs A."/>
            <person name="Gujja S."/>
            <person name="Hansen M."/>
            <person name="Howarth C."/>
            <person name="Imamovic A."/>
            <person name="Larimer J."/>
            <person name="McCowan C."/>
            <person name="Murphy C."/>
            <person name="Neiman D."/>
            <person name="Pearson M."/>
            <person name="Priest M."/>
            <person name="Roberts A."/>
            <person name="Saif S."/>
            <person name="Shea T."/>
            <person name="Sisk P."/>
            <person name="Sykes S."/>
            <person name="Wortman J."/>
            <person name="Nusbaum C."/>
            <person name="Birren B."/>
        </authorList>
    </citation>
    <scope>NUCLEOTIDE SEQUENCE [LARGE SCALE GENOMIC DNA]</scope>
    <source>
        <strain evidence="3 5">ATCC BAA-383</strain>
    </source>
</reference>
<dbReference type="Pfam" id="PF18483">
    <property type="entry name" value="Lectin_L-type_dom"/>
    <property type="match status" value="1"/>
</dbReference>
<dbReference type="Gene3D" id="2.60.120.200">
    <property type="match status" value="1"/>
</dbReference>
<proteinExistence type="predicted"/>
<reference evidence="4 6" key="2">
    <citation type="submission" date="2013-03" db="EMBL/GenBank/DDBJ databases">
        <title>The Genome Sequence of Enterococcus moraviensis BAA-383 (PacBio/Illumina hybrid assembly).</title>
        <authorList>
            <consortium name="The Broad Institute Genomics Platform"/>
            <consortium name="The Broad Institute Genome Sequencing Center for Infectious Disease"/>
            <person name="Earl A."/>
            <person name="Russ C."/>
            <person name="Gilmore M."/>
            <person name="Surin D."/>
            <person name="Walker B."/>
            <person name="Young S."/>
            <person name="Zeng Q."/>
            <person name="Gargeya S."/>
            <person name="Fitzgerald M."/>
            <person name="Haas B."/>
            <person name="Abouelleil A."/>
            <person name="Allen A.W."/>
            <person name="Alvarado L."/>
            <person name="Arachchi H.M."/>
            <person name="Berlin A.M."/>
            <person name="Chapman S.B."/>
            <person name="Gainer-Dewar J."/>
            <person name="Goldberg J."/>
            <person name="Griggs A."/>
            <person name="Gujja S."/>
            <person name="Hansen M."/>
            <person name="Howarth C."/>
            <person name="Imamovic A."/>
            <person name="Ireland A."/>
            <person name="Larimer J."/>
            <person name="McCowan C."/>
            <person name="Murphy C."/>
            <person name="Pearson M."/>
            <person name="Poon T.W."/>
            <person name="Priest M."/>
            <person name="Roberts A."/>
            <person name="Saif S."/>
            <person name="Shea T."/>
            <person name="Sisk P."/>
            <person name="Sykes S."/>
            <person name="Wortman J."/>
            <person name="Nusbaum C."/>
            <person name="Birren B."/>
        </authorList>
    </citation>
    <scope>NUCLEOTIDE SEQUENCE [LARGE SCALE GENOMIC DNA]</scope>
    <source>
        <strain evidence="4 6">ATCC BAA-383</strain>
    </source>
</reference>
<dbReference type="eggNOG" id="COG4886">
    <property type="taxonomic scope" value="Bacteria"/>
</dbReference>
<dbReference type="InterPro" id="IPR056573">
    <property type="entry name" value="Lectin_L-type_dom"/>
</dbReference>
<evidence type="ECO:0000256" key="1">
    <source>
        <dbReference type="SAM" id="SignalP"/>
    </source>
</evidence>
<dbReference type="STRING" id="155617.RV09_GL001658"/>
<dbReference type="SUPFAM" id="SSF49899">
    <property type="entry name" value="Concanavalin A-like lectins/glucanases"/>
    <property type="match status" value="1"/>
</dbReference>
<dbReference type="CDD" id="cd01951">
    <property type="entry name" value="lectin_L-type"/>
    <property type="match status" value="1"/>
</dbReference>
<dbReference type="Proteomes" id="UP000014157">
    <property type="component" value="Unassembled WGS sequence"/>
</dbReference>
<feature type="signal peptide" evidence="1">
    <location>
        <begin position="1"/>
        <end position="26"/>
    </location>
</feature>
<evidence type="ECO:0000313" key="5">
    <source>
        <dbReference type="Proteomes" id="UP000013781"/>
    </source>
</evidence>
<organism evidence="3 5">
    <name type="scientific">Enterococcus moraviensis ATCC BAA-383</name>
    <dbReference type="NCBI Taxonomy" id="1158609"/>
    <lineage>
        <taxon>Bacteria</taxon>
        <taxon>Bacillati</taxon>
        <taxon>Bacillota</taxon>
        <taxon>Bacilli</taxon>
        <taxon>Lactobacillales</taxon>
        <taxon>Enterococcaceae</taxon>
        <taxon>Enterococcus</taxon>
    </lineage>
</organism>
<accession>R2SW56</accession>
<dbReference type="InterPro" id="IPR013320">
    <property type="entry name" value="ConA-like_dom_sf"/>
</dbReference>
<dbReference type="PROSITE" id="PS51257">
    <property type="entry name" value="PROKAR_LIPOPROTEIN"/>
    <property type="match status" value="1"/>
</dbReference>
<keyword evidence="6" id="KW-1185">Reference proteome</keyword>
<evidence type="ECO:0000259" key="2">
    <source>
        <dbReference type="Pfam" id="PF13731"/>
    </source>
</evidence>
<evidence type="ECO:0000313" key="6">
    <source>
        <dbReference type="Proteomes" id="UP000014157"/>
    </source>
</evidence>
<dbReference type="Proteomes" id="UP000013781">
    <property type="component" value="Unassembled WGS sequence"/>
</dbReference>
<gene>
    <name evidence="4" type="ORF">I586_02085</name>
    <name evidence="3" type="ORF">UAY_02758</name>
</gene>
<evidence type="ECO:0000313" key="4">
    <source>
        <dbReference type="EMBL" id="EOT65816.1"/>
    </source>
</evidence>
<dbReference type="EMBL" id="ASWB01000003">
    <property type="protein sequence ID" value="EOT65816.1"/>
    <property type="molecule type" value="Genomic_DNA"/>
</dbReference>
<feature type="chain" id="PRO_5004357074" description="WxL domain-containing protein" evidence="1">
    <location>
        <begin position="27"/>
        <end position="815"/>
    </location>
</feature>
<dbReference type="HOGENOM" id="CLU_337943_0_0_9"/>
<protein>
    <recommendedName>
        <fullName evidence="2">WxL domain-containing protein</fullName>
    </recommendedName>
</protein>
<comment type="caution">
    <text evidence="3">The sequence shown here is derived from an EMBL/GenBank/DDBJ whole genome shotgun (WGS) entry which is preliminary data.</text>
</comment>
<dbReference type="AlphaFoldDB" id="R2SW56"/>
<dbReference type="EMBL" id="AJAS01000022">
    <property type="protein sequence ID" value="EOH97026.1"/>
    <property type="molecule type" value="Genomic_DNA"/>
</dbReference>
<dbReference type="RefSeq" id="WP_010766091.1">
    <property type="nucleotide sequence ID" value="NZ_ASWB01000003.1"/>
</dbReference>
<dbReference type="OrthoDB" id="2306834at2"/>
<feature type="domain" description="WxL" evidence="2">
    <location>
        <begin position="663"/>
        <end position="813"/>
    </location>
</feature>
<dbReference type="PATRIC" id="fig|1158609.3.peg.2687"/>
<sequence length="815" mass="90531">MLGKVKKLIFTTLVVGISCVPLIAEASDYVQPPHSIPLDQIFVTPKGANSYVEGNNVVITDKKTNQIGSIFSTELNKMDLTQDFKSEMYLYIDGAADGMTFVMHNDKNAISNFSGRVGEYFGIYSGRYYINNPSGLDGKQLKKSFAIEFDSYYNKGSNDMHVLINDGNGHVAYSFPDQRSSYITESAYSLVIEHYGLQYPKFKLGDARWRLFSMEWKAFDSSGKGYVTYALEGLDPVTAEISKSTFGTDSVYWGFTGSTGEEFEKAIVAFKSVPGLVNYTENVEFMNTEGKKIESTTQDSEVTVRYSGKYTGGKQNMIQPSFKFALSPNQVYQQGTFLLNGISVTPTYSNNELVIPLSKDLTVGDPVVDIQFKVKDTEVTGDKKLTLTAQAVAENFISDKEAAYDITYDKTAPVGTGKLTFIDIGDTKAITEVADYSIFLSNYEDDFSPKDKIKIDLTTGQDITNIVKAVGSSSFQVTLTDEKGNARDVTIPIFIQNQEVVKSSQYIIYGKDFSVGVKDYPKTEAALLTLIKEKAELQLWDYNEVSANSLDKNKLNVTIGTLPKPPELAGLGIYEAIVSYGADSAKVDKTIHVTVTQSFATVKISFVDEKDQPIIDDLSFEAAINDRIDLSQNAQVLEKLSAVKGMNYMLNTPPLDEKDLLVVPEGVTRKYTFRGTLFIESAPNAIDFGDQKVSSRNKKFDDPNYDQHLVIWDNRSSLGTWKITLKQSQDFSIPGDPSNRLPNALSYQTTNGEKVISTEAQEVFRSKHQSSGKYDISEETWGPEKQGLRLNVPVGSVKQVGKYETTLTWQIEEAY</sequence>
<name>R2SW56_9ENTE</name>